<dbReference type="CDD" id="cd03784">
    <property type="entry name" value="GT1_Gtf-like"/>
    <property type="match status" value="2"/>
</dbReference>
<dbReference type="EMBL" id="PSQE01000003">
    <property type="protein sequence ID" value="RHN69187.1"/>
    <property type="molecule type" value="Genomic_DNA"/>
</dbReference>
<dbReference type="FunFam" id="3.40.50.2000:FF:000167">
    <property type="entry name" value="Glycosyltransferase"/>
    <property type="match status" value="2"/>
</dbReference>
<dbReference type="SUPFAM" id="SSF53756">
    <property type="entry name" value="UDP-Glycosyltransferase/glycogen phosphorylase"/>
    <property type="match status" value="2"/>
</dbReference>
<name>A0A396J1U6_MEDTR</name>
<comment type="caution">
    <text evidence="4">The sequence shown here is derived from an EMBL/GenBank/DDBJ whole genome shotgun (WGS) entry which is preliminary data.</text>
</comment>
<evidence type="ECO:0000256" key="3">
    <source>
        <dbReference type="ARBA" id="ARBA00022679"/>
    </source>
</evidence>
<evidence type="ECO:0000256" key="1">
    <source>
        <dbReference type="ARBA" id="ARBA00009995"/>
    </source>
</evidence>
<dbReference type="PANTHER" id="PTHR11926:SF870">
    <property type="entry name" value="UDP-GLYCOSYLTRANSFERASE 75B1"/>
    <property type="match status" value="1"/>
</dbReference>
<dbReference type="Proteomes" id="UP000265566">
    <property type="component" value="Chromosome 3"/>
</dbReference>
<dbReference type="GO" id="GO:0008194">
    <property type="term" value="F:UDP-glycosyltransferase activity"/>
    <property type="evidence" value="ECO:0007669"/>
    <property type="project" value="InterPro"/>
</dbReference>
<reference evidence="4" key="1">
    <citation type="journal article" date="2018" name="Nat. Plants">
        <title>Whole-genome landscape of Medicago truncatula symbiotic genes.</title>
        <authorList>
            <person name="Pecrix Y."/>
            <person name="Gamas P."/>
            <person name="Carrere S."/>
        </authorList>
    </citation>
    <scope>NUCLEOTIDE SEQUENCE</scope>
    <source>
        <tissue evidence="4">Leaves</tissue>
    </source>
</reference>
<keyword evidence="3 4" id="KW-0808">Transferase</keyword>
<dbReference type="FunFam" id="3.40.50.2000:FF:000019">
    <property type="entry name" value="Glycosyltransferase"/>
    <property type="match status" value="1"/>
</dbReference>
<dbReference type="Pfam" id="PF00201">
    <property type="entry name" value="UDPGT"/>
    <property type="match status" value="2"/>
</dbReference>
<dbReference type="EC" id="2.4.1.271" evidence="4"/>
<dbReference type="Gramene" id="rna17622">
    <property type="protein sequence ID" value="RHN69187.1"/>
    <property type="gene ID" value="gene17622"/>
</dbReference>
<dbReference type="Gene3D" id="3.40.50.2000">
    <property type="entry name" value="Glycogen Phosphorylase B"/>
    <property type="match status" value="4"/>
</dbReference>
<dbReference type="PANTHER" id="PTHR11926">
    <property type="entry name" value="GLUCOSYL/GLUCURONOSYL TRANSFERASES"/>
    <property type="match status" value="1"/>
</dbReference>
<protein>
    <submittedName>
        <fullName evidence="4">Putative crocetin glucosyltransferase</fullName>
        <ecNumber evidence="4">2.4.1.271</ecNumber>
    </submittedName>
</protein>
<accession>A0A396J1U6</accession>
<dbReference type="AlphaFoldDB" id="A0A396J1U6"/>
<sequence>MAQNHHFLIITYPLHGHINPALQFAKRLISFGAQVTFATTIYLHTGLINKPTIPGLSFATFSDGYDDGKNFESNEDFIAYRSELKCHCSEFLTNIILSGKQEGRPFTCLAYGIIIPWVAKVARELHLPSALLWIQAATVFDIYYYYFHEHGDYITNKSKDETCSISLPGLSFSLESRDLPSFLLSSNIYTIATRSFKEQIQVLDEETNPTVLVNTVEEFELEALKAVDVGKIKMIPIGPLIPYAFLGGKDPNDTSSGGGVVDVESEDNYFEWLDSKDESSVVYVSFGTLAILSKRQMEEIGRALLDSGFYFLWVIRDEKVMQQKEEEGDSDELSCREELERNVNGKIVKWCSQVEVLSHRSLGCFMTHCGWNSTLESLGSGVPMVAFPQWTDQTTNAKLIEDLWKTGLRVERDEEAGIVKAGEIMKCLEVVMGKGEKGEELRRNAKKWKSLASEAMKEGGSSNKNLSKFLDDIGCITTTTMAQNHHFLIITYPLHGHINPALQFAKRLISLGAQVTFATTIYLHTRLTNKSTISGLSFATFSDGHDDGPKFESNEDFVTYEYELKRRCSEFLTNIILSGKQEGRPFTCLAYGIIIPWVAKVARELHLPSALLWIQAATVFDIYYYYFHEHGDYVTNKSKDETCSISLPGLSFSLESRDLPSFLLSSNIYTIATQSFKEQIQVLYEETNPKVLVNTVEEFELEALKAVDVGKIKMIPIGPLIPYTFLGGKDPNDTSSSGGVVGVESEDNYFEWLDSKDESSVVYVSFGTLAILSNRQMEEIGRALLDSGFYFLWVIRDEKVMQQKEEEGDSDELSCREELERNVNGKIVKWCSQVEVLSHRSLGCFMTHCGWNSTLESLGSGVPMVAFPQWTDQTTNAKLIEDVWKTGVRMECDEEGMVKAEEIRKCFEVVMGKGEKGEELRRNAMKWKDLARAAVKEGGSSNKNLSNFLDDI</sequence>
<gene>
    <name evidence="4" type="ORF">MtrunA17_Chr3g0122001</name>
</gene>
<comment type="similarity">
    <text evidence="1">Belongs to the UDP-glycosyltransferase family.</text>
</comment>
<evidence type="ECO:0000313" key="4">
    <source>
        <dbReference type="EMBL" id="RHN69187.1"/>
    </source>
</evidence>
<proteinExistence type="inferred from homology"/>
<organism evidence="4">
    <name type="scientific">Medicago truncatula</name>
    <name type="common">Barrel medic</name>
    <name type="synonym">Medicago tribuloides</name>
    <dbReference type="NCBI Taxonomy" id="3880"/>
    <lineage>
        <taxon>Eukaryota</taxon>
        <taxon>Viridiplantae</taxon>
        <taxon>Streptophyta</taxon>
        <taxon>Embryophyta</taxon>
        <taxon>Tracheophyta</taxon>
        <taxon>Spermatophyta</taxon>
        <taxon>Magnoliopsida</taxon>
        <taxon>eudicotyledons</taxon>
        <taxon>Gunneridae</taxon>
        <taxon>Pentapetalae</taxon>
        <taxon>rosids</taxon>
        <taxon>fabids</taxon>
        <taxon>Fabales</taxon>
        <taxon>Fabaceae</taxon>
        <taxon>Papilionoideae</taxon>
        <taxon>50 kb inversion clade</taxon>
        <taxon>NPAAA clade</taxon>
        <taxon>Hologalegina</taxon>
        <taxon>IRL clade</taxon>
        <taxon>Trifolieae</taxon>
        <taxon>Medicago</taxon>
    </lineage>
</organism>
<dbReference type="FunFam" id="3.40.50.2000:FF:000237">
    <property type="entry name" value="Glycosyltransferase"/>
    <property type="match status" value="1"/>
</dbReference>
<keyword evidence="2 4" id="KW-0328">Glycosyltransferase</keyword>
<dbReference type="PROSITE" id="PS00375">
    <property type="entry name" value="UDPGT"/>
    <property type="match status" value="2"/>
</dbReference>
<dbReference type="InterPro" id="IPR035595">
    <property type="entry name" value="UDP_glycos_trans_CS"/>
</dbReference>
<evidence type="ECO:0000256" key="2">
    <source>
        <dbReference type="ARBA" id="ARBA00022676"/>
    </source>
</evidence>
<dbReference type="InterPro" id="IPR002213">
    <property type="entry name" value="UDP_glucos_trans"/>
</dbReference>